<dbReference type="PANTHER" id="PTHR34950:SF1">
    <property type="entry name" value="OS04G0457400 PROTEIN"/>
    <property type="match status" value="1"/>
</dbReference>
<organism evidence="2 3">
    <name type="scientific">Sorghum bicolor</name>
    <name type="common">Sorghum</name>
    <name type="synonym">Sorghum vulgare</name>
    <dbReference type="NCBI Taxonomy" id="4558"/>
    <lineage>
        <taxon>Eukaryota</taxon>
        <taxon>Viridiplantae</taxon>
        <taxon>Streptophyta</taxon>
        <taxon>Embryophyta</taxon>
        <taxon>Tracheophyta</taxon>
        <taxon>Spermatophyta</taxon>
        <taxon>Magnoliopsida</taxon>
        <taxon>Liliopsida</taxon>
        <taxon>Poales</taxon>
        <taxon>Poaceae</taxon>
        <taxon>PACMAD clade</taxon>
        <taxon>Panicoideae</taxon>
        <taxon>Andropogonodae</taxon>
        <taxon>Andropogoneae</taxon>
        <taxon>Sorghinae</taxon>
        <taxon>Sorghum</taxon>
    </lineage>
</organism>
<evidence type="ECO:0000256" key="1">
    <source>
        <dbReference type="SAM" id="MobiDB-lite"/>
    </source>
</evidence>
<protein>
    <submittedName>
        <fullName evidence="2">Uncharacterized protein</fullName>
    </submittedName>
</protein>
<dbReference type="InParanoid" id="C5XVP1"/>
<feature type="region of interest" description="Disordered" evidence="1">
    <location>
        <begin position="30"/>
        <end position="59"/>
    </location>
</feature>
<gene>
    <name evidence="2" type="ORF">SORBI_3004G189500</name>
</gene>
<dbReference type="Proteomes" id="UP000000768">
    <property type="component" value="Chromosome 4"/>
</dbReference>
<reference evidence="3" key="2">
    <citation type="journal article" date="2018" name="Plant J.">
        <title>The Sorghum bicolor reference genome: improved assembly, gene annotations, a transcriptome atlas, and signatures of genome organization.</title>
        <authorList>
            <person name="McCormick R.F."/>
            <person name="Truong S.K."/>
            <person name="Sreedasyam A."/>
            <person name="Jenkins J."/>
            <person name="Shu S."/>
            <person name="Sims D."/>
            <person name="Kennedy M."/>
            <person name="Amirebrahimi M."/>
            <person name="Weers B.D."/>
            <person name="McKinley B."/>
            <person name="Mattison A."/>
            <person name="Morishige D.T."/>
            <person name="Grimwood J."/>
            <person name="Schmutz J."/>
            <person name="Mullet J.E."/>
        </authorList>
    </citation>
    <scope>NUCLEOTIDE SEQUENCE [LARGE SCALE GENOMIC DNA]</scope>
    <source>
        <strain evidence="3">cv. BTx623</strain>
    </source>
</reference>
<name>C5XVP1_SORBI</name>
<reference evidence="2 3" key="1">
    <citation type="journal article" date="2009" name="Nature">
        <title>The Sorghum bicolor genome and the diversification of grasses.</title>
        <authorList>
            <person name="Paterson A.H."/>
            <person name="Bowers J.E."/>
            <person name="Bruggmann R."/>
            <person name="Dubchak I."/>
            <person name="Grimwood J."/>
            <person name="Gundlach H."/>
            <person name="Haberer G."/>
            <person name="Hellsten U."/>
            <person name="Mitros T."/>
            <person name="Poliakov A."/>
            <person name="Schmutz J."/>
            <person name="Spannagl M."/>
            <person name="Tang H."/>
            <person name="Wang X."/>
            <person name="Wicker T."/>
            <person name="Bharti A.K."/>
            <person name="Chapman J."/>
            <person name="Feltus F.A."/>
            <person name="Gowik U."/>
            <person name="Grigoriev I.V."/>
            <person name="Lyons E."/>
            <person name="Maher C.A."/>
            <person name="Martis M."/>
            <person name="Narechania A."/>
            <person name="Otillar R.P."/>
            <person name="Penning B.W."/>
            <person name="Salamov A.A."/>
            <person name="Wang Y."/>
            <person name="Zhang L."/>
            <person name="Carpita N.C."/>
            <person name="Freeling M."/>
            <person name="Gingle A.R."/>
            <person name="Hash C.T."/>
            <person name="Keller B."/>
            <person name="Klein P."/>
            <person name="Kresovich S."/>
            <person name="McCann M.C."/>
            <person name="Ming R."/>
            <person name="Peterson D.G."/>
            <person name="Mehboob-ur-Rahman"/>
            <person name="Ware D."/>
            <person name="Westhoff P."/>
            <person name="Mayer K.F."/>
            <person name="Messing J."/>
            <person name="Rokhsar D.S."/>
        </authorList>
    </citation>
    <scope>NUCLEOTIDE SEQUENCE [LARGE SCALE GENOMIC DNA]</scope>
    <source>
        <strain evidence="3">cv. BTx623</strain>
    </source>
</reference>
<dbReference type="EMBL" id="CM000763">
    <property type="protein sequence ID" value="EES07028.1"/>
    <property type="molecule type" value="Genomic_DNA"/>
</dbReference>
<evidence type="ECO:0000313" key="2">
    <source>
        <dbReference type="EMBL" id="EES07028.1"/>
    </source>
</evidence>
<dbReference type="HOGENOM" id="CLU_190218_0_0_1"/>
<keyword evidence="3" id="KW-1185">Reference proteome</keyword>
<dbReference type="eggNOG" id="ENOG502R3P2">
    <property type="taxonomic scope" value="Eukaryota"/>
</dbReference>
<dbReference type="OMA" id="RNACKEK"/>
<proteinExistence type="predicted"/>
<dbReference type="PANTHER" id="PTHR34950">
    <property type="entry name" value="OS04G0457400 PROTEIN"/>
    <property type="match status" value="1"/>
</dbReference>
<feature type="region of interest" description="Disordered" evidence="1">
    <location>
        <begin position="67"/>
        <end position="86"/>
    </location>
</feature>
<dbReference type="OrthoDB" id="694876at2759"/>
<accession>C5XVP1</accession>
<feature type="compositionally biased region" description="Polar residues" evidence="1">
    <location>
        <begin position="75"/>
        <end position="86"/>
    </location>
</feature>
<feature type="compositionally biased region" description="Gly residues" evidence="1">
    <location>
        <begin position="47"/>
        <end position="58"/>
    </location>
</feature>
<evidence type="ECO:0000313" key="3">
    <source>
        <dbReference type="Proteomes" id="UP000000768"/>
    </source>
</evidence>
<dbReference type="AlphaFoldDB" id="C5XVP1"/>
<dbReference type="KEGG" id="sbi:8072623"/>
<dbReference type="Gramene" id="EES07028">
    <property type="protein sequence ID" value="EES07028"/>
    <property type="gene ID" value="SORBI_3004G189500"/>
</dbReference>
<sequence>MASMMMGGDLVEAYVLKNAYKEKLRRMEAAEETKKGKLGPVAEKKVSGGGSRGGGGLFGLLKKKVHPKAAAASPMETTSAEEATSS</sequence>